<dbReference type="Gene3D" id="2.60.40.10">
    <property type="entry name" value="Immunoglobulins"/>
    <property type="match status" value="1"/>
</dbReference>
<comment type="caution">
    <text evidence="2">The sequence shown here is derived from an EMBL/GenBank/DDBJ whole genome shotgun (WGS) entry which is preliminary data.</text>
</comment>
<gene>
    <name evidence="2" type="ORF">EHV08_01645</name>
</gene>
<evidence type="ECO:0000256" key="1">
    <source>
        <dbReference type="SAM" id="SignalP"/>
    </source>
</evidence>
<sequence>MRNFTRKMILAGAFSISLLPVGAQSCDRTINQKPAGIKQTVKNSPRFKKAVNPFDYGTEVVVVTEDFSKFTTGTPDNPDFETVINYKNDDNAWINMLNDFTHMPGWGSHNAYSAGGTLFLQADGKNTQGQLNTPMLNVGQYQGISFISFKARVQEGKPTAKYVLLEAAETYNMAPSWSFLGNTMLPEITSEWQTFEYMFYGGGGYTLFNIVAMDASILVDDVKVYQINQYTGTPTPMKHFNYMGNDDYTAQFDLKWSKVPEADSYILNVYQKDEQGDIVNKLMENVVCTDTVKTVTGAHSGDIYYYTVSSKKGGHVSFPSAEMEIKDVAAPFLKPVGQINDGKYTAEWDSVPAAERFNYISYYQRKAEQNGTFNISDLNLVGLKYNNGKEVEFSTTNPDTHVYDEGTVDGLSQAGWIMKNYAVYKDALTFDAFHYIYNHRDAGMISPEMDLSKNGGKINISLRASAEEGTYWDVNNVEHKGYAQCAIALFTYDAEYGNYVQSELVYPGNVTNVWQDFNCQLTKGTERSIIGFYAVSFPSNLYLASLKIDQDYKTGETFNDPFFYGRWLDKREVEVIIPQKADTKDIYHRVQSVRVKAQDQQSVSRIESDFSTLEYVGVGTYNPTLGIESSKVGFSGATVKFAGDNIVINNPRNESVVIYQTNGSIVYSDNSKSSTITIPVPAHGAYIVKVGKQSIKLTM</sequence>
<dbReference type="OrthoDB" id="1056276at2"/>
<protein>
    <recommendedName>
        <fullName evidence="4">T9SS type A sorting domain-containing protein</fullName>
    </recommendedName>
</protein>
<dbReference type="PROSITE" id="PS51257">
    <property type="entry name" value="PROKAR_LIPOPROTEIN"/>
    <property type="match status" value="1"/>
</dbReference>
<evidence type="ECO:0000313" key="2">
    <source>
        <dbReference type="EMBL" id="RUL58598.1"/>
    </source>
</evidence>
<evidence type="ECO:0008006" key="4">
    <source>
        <dbReference type="Google" id="ProtNLM"/>
    </source>
</evidence>
<dbReference type="InterPro" id="IPR013783">
    <property type="entry name" value="Ig-like_fold"/>
</dbReference>
<keyword evidence="1" id="KW-0732">Signal</keyword>
<reference evidence="2 3" key="1">
    <citation type="submission" date="2018-12" db="EMBL/GenBank/DDBJ databases">
        <title>Genome sequencing of Prevotella sp. KCOM 3155 (= JS262).</title>
        <authorList>
            <person name="Kook J.-K."/>
            <person name="Park S.-N."/>
            <person name="Lim Y.K."/>
        </authorList>
    </citation>
    <scope>NUCLEOTIDE SEQUENCE [LARGE SCALE GENOMIC DNA]</scope>
    <source>
        <strain evidence="2 3">KCOM 3155</strain>
    </source>
</reference>
<dbReference type="EMBL" id="RYYU01000001">
    <property type="protein sequence ID" value="RUL58598.1"/>
    <property type="molecule type" value="Genomic_DNA"/>
</dbReference>
<name>A0A3S0WJE5_9BACT</name>
<accession>A0A3S0WJE5</accession>
<feature type="signal peptide" evidence="1">
    <location>
        <begin position="1"/>
        <end position="23"/>
    </location>
</feature>
<organism evidence="2 3">
    <name type="scientific">Prevotella koreensis</name>
    <dbReference type="NCBI Taxonomy" id="2490854"/>
    <lineage>
        <taxon>Bacteria</taxon>
        <taxon>Pseudomonadati</taxon>
        <taxon>Bacteroidota</taxon>
        <taxon>Bacteroidia</taxon>
        <taxon>Bacteroidales</taxon>
        <taxon>Prevotellaceae</taxon>
        <taxon>Prevotella</taxon>
    </lineage>
</organism>
<evidence type="ECO:0000313" key="3">
    <source>
        <dbReference type="Proteomes" id="UP000278983"/>
    </source>
</evidence>
<dbReference type="Proteomes" id="UP000278983">
    <property type="component" value="Unassembled WGS sequence"/>
</dbReference>
<feature type="chain" id="PRO_5018554777" description="T9SS type A sorting domain-containing protein" evidence="1">
    <location>
        <begin position="24"/>
        <end position="699"/>
    </location>
</feature>
<proteinExistence type="predicted"/>
<keyword evidence="3" id="KW-1185">Reference proteome</keyword>
<dbReference type="AlphaFoldDB" id="A0A3S0WJE5"/>